<feature type="domain" description="RNA polymerase sigma-70 region 2" evidence="5">
    <location>
        <begin position="11"/>
        <end position="73"/>
    </location>
</feature>
<reference evidence="7 8" key="1">
    <citation type="journal article" date="2009" name="Genome Res.">
        <title>Whole genome sequence of Desulfovibrio magneticus strain RS-1 revealed common gene clusters in magnetotactic bacteria.</title>
        <authorList>
            <person name="Nakazawa H."/>
            <person name="Arakaki A."/>
            <person name="Narita-Yamada S."/>
            <person name="Yashiro I."/>
            <person name="Jinno K."/>
            <person name="Aoki N."/>
            <person name="Tsuruyama A."/>
            <person name="Okamura Y."/>
            <person name="Tanikawa S."/>
            <person name="Fujita N."/>
            <person name="Takeyama H."/>
            <person name="Matsunaga T."/>
        </authorList>
    </citation>
    <scope>NUCLEOTIDE SEQUENCE [LARGE SCALE GENOMIC DNA]</scope>
    <source>
        <strain evidence="8">ATCC 700980 / DSM 13731 / RS-1</strain>
    </source>
</reference>
<dbReference type="InterPro" id="IPR013249">
    <property type="entry name" value="RNA_pol_sigma70_r4_t2"/>
</dbReference>
<dbReference type="RefSeq" id="WP_015862365.1">
    <property type="nucleotide sequence ID" value="NC_012796.1"/>
</dbReference>
<dbReference type="CDD" id="cd06171">
    <property type="entry name" value="Sigma70_r4"/>
    <property type="match status" value="1"/>
</dbReference>
<comment type="similarity">
    <text evidence="1">Belongs to the sigma-70 factor family. ECF subfamily.</text>
</comment>
<evidence type="ECO:0000313" key="7">
    <source>
        <dbReference type="EMBL" id="BAH77223.1"/>
    </source>
</evidence>
<dbReference type="EMBL" id="AP010904">
    <property type="protein sequence ID" value="BAH77223.1"/>
    <property type="molecule type" value="Genomic_DNA"/>
</dbReference>
<evidence type="ECO:0000256" key="3">
    <source>
        <dbReference type="ARBA" id="ARBA00023082"/>
    </source>
</evidence>
<dbReference type="Proteomes" id="UP000009071">
    <property type="component" value="Chromosome"/>
</dbReference>
<sequence length="189" mass="21059">MQDELEIMWIAHRDELRAFIARRVPCQAAVDDILQDVFCKTLSHLAQGHVTQPRGWLFAVTRTTIADHYRSRRPTVELPSSLASASPDPSVGAPRAMGACLKPMIDALPEKMRAPLVMADYEGMRQREVASRLGISLAAVKSRVLRARLQMRRMIEECCQLELDARGSITDFVVKPGGCSRWSAVGTEN</sequence>
<dbReference type="Gene3D" id="1.10.1740.10">
    <property type="match status" value="1"/>
</dbReference>
<dbReference type="InterPro" id="IPR039425">
    <property type="entry name" value="RNA_pol_sigma-70-like"/>
</dbReference>
<keyword evidence="4" id="KW-0804">Transcription</keyword>
<dbReference type="KEGG" id="dma:DMR_37320"/>
<gene>
    <name evidence="7" type="ordered locus">DMR_37320</name>
</gene>
<evidence type="ECO:0000256" key="4">
    <source>
        <dbReference type="ARBA" id="ARBA00023163"/>
    </source>
</evidence>
<dbReference type="Pfam" id="PF08281">
    <property type="entry name" value="Sigma70_r4_2"/>
    <property type="match status" value="1"/>
</dbReference>
<dbReference type="NCBIfam" id="TIGR02937">
    <property type="entry name" value="sigma70-ECF"/>
    <property type="match status" value="1"/>
</dbReference>
<dbReference type="InterPro" id="IPR014284">
    <property type="entry name" value="RNA_pol_sigma-70_dom"/>
</dbReference>
<dbReference type="STRING" id="573370.DMR_37320"/>
<dbReference type="Gene3D" id="1.10.10.10">
    <property type="entry name" value="Winged helix-like DNA-binding domain superfamily/Winged helix DNA-binding domain"/>
    <property type="match status" value="1"/>
</dbReference>
<evidence type="ECO:0000259" key="5">
    <source>
        <dbReference type="Pfam" id="PF04542"/>
    </source>
</evidence>
<dbReference type="GO" id="GO:0006352">
    <property type="term" value="P:DNA-templated transcription initiation"/>
    <property type="evidence" value="ECO:0007669"/>
    <property type="project" value="InterPro"/>
</dbReference>
<dbReference type="InterPro" id="IPR013325">
    <property type="entry name" value="RNA_pol_sigma_r2"/>
</dbReference>
<evidence type="ECO:0000256" key="2">
    <source>
        <dbReference type="ARBA" id="ARBA00023015"/>
    </source>
</evidence>
<proteinExistence type="inferred from homology"/>
<dbReference type="SUPFAM" id="SSF88659">
    <property type="entry name" value="Sigma3 and sigma4 domains of RNA polymerase sigma factors"/>
    <property type="match status" value="1"/>
</dbReference>
<organism evidence="7 8">
    <name type="scientific">Solidesulfovibrio magneticus (strain ATCC 700980 / DSM 13731 / RS-1)</name>
    <name type="common">Desulfovibrio magneticus</name>
    <dbReference type="NCBI Taxonomy" id="573370"/>
    <lineage>
        <taxon>Bacteria</taxon>
        <taxon>Pseudomonadati</taxon>
        <taxon>Thermodesulfobacteriota</taxon>
        <taxon>Desulfovibrionia</taxon>
        <taxon>Desulfovibrionales</taxon>
        <taxon>Desulfovibrionaceae</taxon>
        <taxon>Solidesulfovibrio</taxon>
    </lineage>
</organism>
<keyword evidence="3" id="KW-0731">Sigma factor</keyword>
<dbReference type="GO" id="GO:0003677">
    <property type="term" value="F:DNA binding"/>
    <property type="evidence" value="ECO:0007669"/>
    <property type="project" value="InterPro"/>
</dbReference>
<dbReference type="GO" id="GO:0016987">
    <property type="term" value="F:sigma factor activity"/>
    <property type="evidence" value="ECO:0007669"/>
    <property type="project" value="UniProtKB-KW"/>
</dbReference>
<dbReference type="PANTHER" id="PTHR43133:SF62">
    <property type="entry name" value="RNA POLYMERASE SIGMA FACTOR SIGZ"/>
    <property type="match status" value="1"/>
</dbReference>
<dbReference type="SUPFAM" id="SSF88946">
    <property type="entry name" value="Sigma2 domain of RNA polymerase sigma factors"/>
    <property type="match status" value="1"/>
</dbReference>
<keyword evidence="2" id="KW-0805">Transcription regulation</keyword>
<name>C4XM95_SOLM1</name>
<dbReference type="eggNOG" id="COG1595">
    <property type="taxonomic scope" value="Bacteria"/>
</dbReference>
<keyword evidence="8" id="KW-1185">Reference proteome</keyword>
<dbReference type="InterPro" id="IPR036388">
    <property type="entry name" value="WH-like_DNA-bd_sf"/>
</dbReference>
<dbReference type="InterPro" id="IPR007627">
    <property type="entry name" value="RNA_pol_sigma70_r2"/>
</dbReference>
<dbReference type="InterPro" id="IPR013324">
    <property type="entry name" value="RNA_pol_sigma_r3/r4-like"/>
</dbReference>
<protein>
    <submittedName>
        <fullName evidence="7">RNA polymerase ECF-type sigma factor</fullName>
    </submittedName>
</protein>
<dbReference type="AlphaFoldDB" id="C4XM95"/>
<dbReference type="OrthoDB" id="5513261at2"/>
<feature type="domain" description="RNA polymerase sigma factor 70 region 4 type 2" evidence="6">
    <location>
        <begin position="104"/>
        <end position="151"/>
    </location>
</feature>
<evidence type="ECO:0000313" key="8">
    <source>
        <dbReference type="Proteomes" id="UP000009071"/>
    </source>
</evidence>
<dbReference type="Pfam" id="PF04542">
    <property type="entry name" value="Sigma70_r2"/>
    <property type="match status" value="1"/>
</dbReference>
<evidence type="ECO:0000259" key="6">
    <source>
        <dbReference type="Pfam" id="PF08281"/>
    </source>
</evidence>
<accession>C4XM95</accession>
<dbReference type="PANTHER" id="PTHR43133">
    <property type="entry name" value="RNA POLYMERASE ECF-TYPE SIGMA FACTO"/>
    <property type="match status" value="1"/>
</dbReference>
<evidence type="ECO:0000256" key="1">
    <source>
        <dbReference type="ARBA" id="ARBA00010641"/>
    </source>
</evidence>
<dbReference type="HOGENOM" id="CLU_047691_3_4_7"/>